<feature type="binding site" evidence="5">
    <location>
        <position position="308"/>
    </location>
    <ligand>
        <name>substrate</name>
    </ligand>
</feature>
<dbReference type="STRING" id="1618665.UY55_C0001G0141"/>
<evidence type="ECO:0000259" key="8">
    <source>
        <dbReference type="SMART" id="SM00839"/>
    </source>
</evidence>
<evidence type="ECO:0000313" key="10">
    <source>
        <dbReference type="Proteomes" id="UP000034224"/>
    </source>
</evidence>
<dbReference type="InterPro" id="IPR006096">
    <property type="entry name" value="Glu/Leu/Phe/Val/Trp_DH_C"/>
</dbReference>
<dbReference type="Pfam" id="PF00208">
    <property type="entry name" value="ELFV_dehydrog"/>
    <property type="match status" value="1"/>
</dbReference>
<sequence length="363" mass="39079">MEIKSDKFGPENVIEVYEPEIGMKGFLVIDNTVLGPGKGGIRMTPNVTKEEVWRLARTMTWKNALADIPFGGAKAGIVWQGGDGAQKKQFVQSFAKRIKDFMPDRYIAGPDVSTGEREMRWFVEATGDPRSATGKPESFGGLPHELGSTGFGVAEAAAVAAEIGGVNIKNASVAIEGFGNVGKFAAKHLVGKGAKIVAVADSEGMIYDPRGLDVLKLIEIKSGGCAVCEYPGGEKLPRGDVFGLEVDILIPASVTDVINEKNEKSIKSKIIVEGANIPMTEEIEKELWQRNVLVVPDMVANAGGVISSYAEYMGYGPDKMFGLVEEKIRKSVGAVLRLSLEQKRNPREVALEIARAKIEAKVL</sequence>
<evidence type="ECO:0000256" key="3">
    <source>
        <dbReference type="PIRNR" id="PIRNR000185"/>
    </source>
</evidence>
<feature type="domain" description="Glutamate/phenylalanine/leucine/valine/L-tryptophan dehydrogenase C-terminal" evidence="8">
    <location>
        <begin position="141"/>
        <end position="361"/>
    </location>
</feature>
<evidence type="ECO:0000256" key="7">
    <source>
        <dbReference type="RuleBase" id="RU004417"/>
    </source>
</evidence>
<dbReference type="PRINTS" id="PR00082">
    <property type="entry name" value="GLFDHDRGNASE"/>
</dbReference>
<dbReference type="Gene3D" id="3.40.50.720">
    <property type="entry name" value="NAD(P)-binding Rossmann-like Domain"/>
    <property type="match status" value="1"/>
</dbReference>
<evidence type="ECO:0000313" key="9">
    <source>
        <dbReference type="EMBL" id="KKW15387.1"/>
    </source>
</evidence>
<dbReference type="AlphaFoldDB" id="A0A0G1YK49"/>
<dbReference type="SUPFAM" id="SSF51735">
    <property type="entry name" value="NAD(P)-binding Rossmann-fold domains"/>
    <property type="match status" value="1"/>
</dbReference>
<protein>
    <recommendedName>
        <fullName evidence="3">Glutamate dehydrogenase</fullName>
    </recommendedName>
</protein>
<evidence type="ECO:0000256" key="2">
    <source>
        <dbReference type="ARBA" id="ARBA00023002"/>
    </source>
</evidence>
<evidence type="ECO:0000256" key="5">
    <source>
        <dbReference type="PIRSR" id="PIRSR000185-2"/>
    </source>
</evidence>
<dbReference type="InterPro" id="IPR006097">
    <property type="entry name" value="Glu/Leu/Phe/Val/Trp_DH_dimer"/>
</dbReference>
<dbReference type="GO" id="GO:0004352">
    <property type="term" value="F:glutamate dehydrogenase (NAD+) activity"/>
    <property type="evidence" value="ECO:0007669"/>
    <property type="project" value="TreeGrafter"/>
</dbReference>
<keyword evidence="2 3" id="KW-0560">Oxidoreductase</keyword>
<reference evidence="9 10" key="1">
    <citation type="journal article" date="2015" name="Nature">
        <title>rRNA introns, odd ribosomes, and small enigmatic genomes across a large radiation of phyla.</title>
        <authorList>
            <person name="Brown C.T."/>
            <person name="Hug L.A."/>
            <person name="Thomas B.C."/>
            <person name="Sharon I."/>
            <person name="Castelle C.J."/>
            <person name="Singh A."/>
            <person name="Wilkins M.J."/>
            <person name="Williams K.H."/>
            <person name="Banfield J.F."/>
        </authorList>
    </citation>
    <scope>NUCLEOTIDE SEQUENCE [LARGE SCALE GENOMIC DNA]</scope>
</reference>
<dbReference type="GO" id="GO:0006538">
    <property type="term" value="P:L-glutamate catabolic process"/>
    <property type="evidence" value="ECO:0007669"/>
    <property type="project" value="TreeGrafter"/>
</dbReference>
<organism evidence="9 10">
    <name type="scientific">Candidatus Jorgensenbacteria bacterium GW2011_GWB1_50_10</name>
    <dbReference type="NCBI Taxonomy" id="1618665"/>
    <lineage>
        <taxon>Bacteria</taxon>
        <taxon>Candidatus Joergenseniibacteriota</taxon>
    </lineage>
</organism>
<gene>
    <name evidence="9" type="ORF">UY55_C0001G0141</name>
</gene>
<dbReference type="PANTHER" id="PTHR11606:SF13">
    <property type="entry name" value="GLUTAMATE DEHYDROGENASE 1, MITOCHONDRIAL"/>
    <property type="match status" value="1"/>
</dbReference>
<dbReference type="InterPro" id="IPR006095">
    <property type="entry name" value="Glu/Leu/Phe/Val/Trp_DH"/>
</dbReference>
<feature type="site" description="Important for catalysis" evidence="6">
    <location>
        <position position="111"/>
    </location>
</feature>
<proteinExistence type="inferred from homology"/>
<keyword evidence="5" id="KW-0547">Nucleotide-binding</keyword>
<comment type="caution">
    <text evidence="9">The sequence shown here is derived from an EMBL/GenBank/DDBJ whole genome shotgun (WGS) entry which is preliminary data.</text>
</comment>
<dbReference type="InterPro" id="IPR014362">
    <property type="entry name" value="Glu_DH"/>
</dbReference>
<feature type="binding site" evidence="5">
    <location>
        <position position="62"/>
    </location>
    <ligand>
        <name>substrate</name>
    </ligand>
</feature>
<keyword evidence="5" id="KW-0520">NAD</keyword>
<evidence type="ECO:0000256" key="4">
    <source>
        <dbReference type="PIRSR" id="PIRSR000185-1"/>
    </source>
</evidence>
<feature type="binding site" evidence="5">
    <location>
        <position position="180"/>
    </location>
    <ligand>
        <name>NAD(+)</name>
        <dbReference type="ChEBI" id="CHEBI:57540"/>
    </ligand>
</feature>
<dbReference type="InterPro" id="IPR036291">
    <property type="entry name" value="NAD(P)-bd_dom_sf"/>
</dbReference>
<dbReference type="GO" id="GO:0000166">
    <property type="term" value="F:nucleotide binding"/>
    <property type="evidence" value="ECO:0007669"/>
    <property type="project" value="UniProtKB-KW"/>
</dbReference>
<evidence type="ECO:0000256" key="6">
    <source>
        <dbReference type="PIRSR" id="PIRSR000185-3"/>
    </source>
</evidence>
<feature type="binding site" evidence="5">
    <location>
        <position position="149"/>
    </location>
    <ligand>
        <name>NAD(+)</name>
        <dbReference type="ChEBI" id="CHEBI:57540"/>
    </ligand>
</feature>
<name>A0A0G1YK49_9BACT</name>
<feature type="binding site" evidence="5">
    <location>
        <position position="38"/>
    </location>
    <ligand>
        <name>substrate</name>
    </ligand>
</feature>
<feature type="active site" description="Proton donor" evidence="4">
    <location>
        <position position="74"/>
    </location>
</feature>
<dbReference type="PANTHER" id="PTHR11606">
    <property type="entry name" value="GLUTAMATE DEHYDROGENASE"/>
    <property type="match status" value="1"/>
</dbReference>
<dbReference type="EMBL" id="LCQK01000001">
    <property type="protein sequence ID" value="KKW15387.1"/>
    <property type="molecule type" value="Genomic_DNA"/>
</dbReference>
<dbReference type="Gene3D" id="3.40.50.10860">
    <property type="entry name" value="Leucine Dehydrogenase, chain A, domain 1"/>
    <property type="match status" value="1"/>
</dbReference>
<dbReference type="SMART" id="SM00839">
    <property type="entry name" value="ELFV_dehydrog"/>
    <property type="match status" value="1"/>
</dbReference>
<dbReference type="Pfam" id="PF02812">
    <property type="entry name" value="ELFV_dehydrog_N"/>
    <property type="match status" value="1"/>
</dbReference>
<dbReference type="PIRSF" id="PIRSF000185">
    <property type="entry name" value="Glu_DH"/>
    <property type="match status" value="1"/>
</dbReference>
<dbReference type="InterPro" id="IPR046346">
    <property type="entry name" value="Aminoacid_DH-like_N_sf"/>
</dbReference>
<dbReference type="Proteomes" id="UP000034224">
    <property type="component" value="Unassembled WGS sequence"/>
</dbReference>
<comment type="similarity">
    <text evidence="1 3 7">Belongs to the Glu/Leu/Phe/Val dehydrogenases family.</text>
</comment>
<accession>A0A0G1YK49</accession>
<evidence type="ECO:0000256" key="1">
    <source>
        <dbReference type="ARBA" id="ARBA00006382"/>
    </source>
</evidence>
<dbReference type="SUPFAM" id="SSF53223">
    <property type="entry name" value="Aminoacid dehydrogenase-like, N-terminal domain"/>
    <property type="match status" value="1"/>
</dbReference>